<feature type="compositionally biased region" description="Pro residues" evidence="1">
    <location>
        <begin position="1830"/>
        <end position="1839"/>
    </location>
</feature>
<feature type="region of interest" description="Disordered" evidence="1">
    <location>
        <begin position="889"/>
        <end position="1019"/>
    </location>
</feature>
<evidence type="ECO:0008006" key="5">
    <source>
        <dbReference type="Google" id="ProtNLM"/>
    </source>
</evidence>
<protein>
    <recommendedName>
        <fullName evidence="5">Sperm-associated antigen 17</fullName>
    </recommendedName>
</protein>
<dbReference type="OrthoDB" id="10257153at2759"/>
<feature type="region of interest" description="Disordered" evidence="1">
    <location>
        <begin position="1895"/>
        <end position="2021"/>
    </location>
</feature>
<dbReference type="InterPro" id="IPR026173">
    <property type="entry name" value="SPAG17"/>
</dbReference>
<feature type="compositionally biased region" description="Basic and acidic residues" evidence="1">
    <location>
        <begin position="1101"/>
        <end position="1134"/>
    </location>
</feature>
<sequence length="2241" mass="248240">MNELKKFIHDKVKLAGSFIGLEAMKEAHWVLVGLEERKGAHWVLVGLEERKGAHWVLVGISRSDLLKSNDWFYDFCLTECARCKENLKKDKWNASVAFVIGHQAEDYEHLSHLVAAINAGTRRLFSIFTKDELYEMVNDLGNPKAKKAKEIPQFSEICEPCKMHLDNGEDIPMPLLAKLIKFRLLDIKQKDLKRRETEKRIGGDKDKGGKKADKGKERTKSPGKGKGGKKTPDPPSARGDTKLKKRGEEDIDNKYIDDEPDDGPQHYIMICGFHQPRLLSHLADLSICVDSIIRFKSEDYARFIPDPTDEDLEMDKDEKMLALEEVRSQVKEKLSKEIAQFWKDILLIMRAASPASPLHDVAQLEYIVKESIIPPNMEDNGLKTQFGVDMYEDIACMMYDLMDAKRQWRNYLESLHLLPVPEYGLPPPSPDTKDGTSQPAVTPAPTMMTGKADNSSQPGDSCEPKLSHEVDMRFYQDLMNTVPQESSSIPLIMHCMLEQVVATEEDREPPSETPHPTRADGLDDTVASHISSMAFKLALSEDEQQALSQQLDTVSCPAPLMKQPLLLSYHDDITRRLNHLKPVDDFDAMKAELSMLGFLPMADLAKFKQPSEQLAKERAASLQELLHFCITGGLTQLEIEHAMCQFVLECVELSETNEDSIVCQRPRDFPQYNIPWDHPFPFFQGMILACDEDAIPLDESSSSTRKSRPGSGILKSSRTPSATSRKPIHSVHFERDGEGNEVVQPGDDKTPADTPSNYDHGSGSVPTNTDPMSVVNDKAQKRVLDQWCFAEHHKPKILLQVMNQALSTHPYMDTYYHRRDNSLLVVLHNPHSSELQSFTKWEHSLHSNVGFRNYMDHVAGSIEEWTRAEESKYQAAMLAKEVDQIMNDAEEASSPPTSGKGGKKKERSKSPKKSTSRAKSSSRSSSVERPTSGNMYIRQGSLKAWKEDQDKVRAEEDEKERQKQEKRAKSAEKRKSAKDIGDDDKESKKRPGSRQSSKSRQSKEDIVQDQTLSDEVAPDEPFWPFIGYDVGNNLIHASGSLTTLFPADGGQIKTEKTEFIQGTLSVKTNVLKDGHVFTVHILDPKKGGEDEEAKEEEEEAMEKGELETQEKDESDKNGERKVVAEKQEEKKAEKPCVGHFGSFSALFSDGLNVSLSTYGASGMPINGSKYEPVPYIAPAVRSPSPQGKDGSPTKHKRDKSKDKAATPDPSAQRESELLAKEEEVEAPSEPEPVPHQPFQQLFLSCPDGLNLTYFLESSLGIHPKSEDSRHLLVRQSYPYKTKGIQACEGARKNAMTEVSRIINADGTVTKTNTDGTITVMFADGAVSHYCTSSALLPGSRNASPTRVGSAKSDRETPTRKKGSRRSGKKEVVLEQPVEEDRADKAFWITTLPSGERVASQGRTYSKVPVKMAKICVATDPQTGQTMHTRDDHVVTIYMPDGSMVVEHADGTRINTLQHQLELKVEAEGETGEDGETRVKNLKLISVECPGYATVKFDSDAGHCSTELGNGDCVYTSLDGTYDLHHHDGGCLHMETDGTSVYFPMPANEVDMPNPTQQLQYIMRHSSDVICETVDNMGNTFTVSNAGEGSVVLAQGQDSVAMETEGGESDLIQKQVVTYKQHAPHFFIIHKDGSGTELLRYQDVASYVSDAESDPSTAILMDPLPDHMGVIGITVLKPYMNGISESWLKNYEMDTIIPAGLISRDFKSVPPKEVVKPGPKFGTNVGQGLAIGSAMKGQPVLPMLKCPSVLQLRQILQYKPVTSELRTKLGTSLKMYAEFVKKRLEQQELLQVIDPRSDEERSAAEQLQGQVLVPGLAQGDVKGLYEKVTAPPVPSPPPNPQAKRSSADWEQDKRILAEEKECKRALKQHDVPKYFDSEIGKSFLLSQAPDMESLTKQLADDTRRGRNPVISQTSSESSPQISPDQQRLPSGAASEGGTPCKEQPSSPIRGISGNTPSALRPGNPTPAHATGDGSPALVRPNNPTPAHASKAIPDRPIAPSPKDATNGYSGFTSETPLSHAYPSIPEQPLEEAYQQELPPEEPHATSTCVISTNSGPSDVFGESQKSGTLLPGYMRAERPGAVPNDKYIEVEDPVRRKVNTISLTGATPHGKHLLKHMRGCHLLPEAINFGWLKEGNTYAMSVLLKNTGVDTCRFKVKQPPPSTGLNVIYKLGPIAAGLNRELIVEIYAIAAGQKSLIVVDTSYSNRPLGSNWFHLDHLLVKASFDHARKSKQMKAKVFQFRS</sequence>
<dbReference type="HOGENOM" id="CLU_001433_0_0_1"/>
<feature type="region of interest" description="Disordered" evidence="1">
    <location>
        <begin position="423"/>
        <end position="465"/>
    </location>
</feature>
<feature type="region of interest" description="Disordered" evidence="1">
    <location>
        <begin position="1084"/>
        <end position="1134"/>
    </location>
</feature>
<dbReference type="OMA" id="HYATVIT"/>
<feature type="compositionally biased region" description="Basic and acidic residues" evidence="1">
    <location>
        <begin position="239"/>
        <end position="257"/>
    </location>
</feature>
<feature type="compositionally biased region" description="Low complexity" evidence="1">
    <location>
        <begin position="1909"/>
        <end position="1925"/>
    </location>
</feature>
<feature type="region of interest" description="Disordered" evidence="1">
    <location>
        <begin position="193"/>
        <end position="260"/>
    </location>
</feature>
<dbReference type="GO" id="GO:0005576">
    <property type="term" value="C:extracellular region"/>
    <property type="evidence" value="ECO:0007669"/>
    <property type="project" value="GOC"/>
</dbReference>
<feature type="compositionally biased region" description="Basic residues" evidence="1">
    <location>
        <begin position="901"/>
        <end position="916"/>
    </location>
</feature>
<feature type="region of interest" description="Disordered" evidence="1">
    <location>
        <begin position="698"/>
        <end position="773"/>
    </location>
</feature>
<evidence type="ECO:0000256" key="1">
    <source>
        <dbReference type="SAM" id="MobiDB-lite"/>
    </source>
</evidence>
<feature type="compositionally biased region" description="Polar residues" evidence="1">
    <location>
        <begin position="753"/>
        <end position="771"/>
    </location>
</feature>
<feature type="region of interest" description="Disordered" evidence="1">
    <location>
        <begin position="1337"/>
        <end position="1376"/>
    </location>
</feature>
<feature type="compositionally biased region" description="Polar residues" evidence="1">
    <location>
        <begin position="714"/>
        <end position="724"/>
    </location>
</feature>
<proteinExistence type="predicted"/>
<feature type="compositionally biased region" description="Low complexity" evidence="1">
    <location>
        <begin position="700"/>
        <end position="712"/>
    </location>
</feature>
<dbReference type="PANTHER" id="PTHR21963:SF1">
    <property type="entry name" value="SPERM-ASSOCIATED ANTIGEN 17"/>
    <property type="match status" value="1"/>
</dbReference>
<feature type="compositionally biased region" description="Basic and acidic residues" evidence="1">
    <location>
        <begin position="944"/>
        <end position="989"/>
    </location>
</feature>
<evidence type="ECO:0000313" key="4">
    <source>
        <dbReference type="Proteomes" id="UP000014760"/>
    </source>
</evidence>
<reference evidence="2 4" key="2">
    <citation type="journal article" date="2013" name="Nature">
        <title>Insights into bilaterian evolution from three spiralian genomes.</title>
        <authorList>
            <person name="Simakov O."/>
            <person name="Marletaz F."/>
            <person name="Cho S.J."/>
            <person name="Edsinger-Gonzales E."/>
            <person name="Havlak P."/>
            <person name="Hellsten U."/>
            <person name="Kuo D.H."/>
            <person name="Larsson T."/>
            <person name="Lv J."/>
            <person name="Arendt D."/>
            <person name="Savage R."/>
            <person name="Osoegawa K."/>
            <person name="de Jong P."/>
            <person name="Grimwood J."/>
            <person name="Chapman J.A."/>
            <person name="Shapiro H."/>
            <person name="Aerts A."/>
            <person name="Otillar R.P."/>
            <person name="Terry A.Y."/>
            <person name="Boore J.L."/>
            <person name="Grigoriev I.V."/>
            <person name="Lindberg D.R."/>
            <person name="Seaver E.C."/>
            <person name="Weisblat D.A."/>
            <person name="Putnam N.H."/>
            <person name="Rokhsar D.S."/>
        </authorList>
    </citation>
    <scope>NUCLEOTIDE SEQUENCE</scope>
    <source>
        <strain evidence="2 4">I ESC-2004</strain>
    </source>
</reference>
<feature type="compositionally biased region" description="Acidic residues" evidence="1">
    <location>
        <begin position="1089"/>
        <end position="1100"/>
    </location>
</feature>
<feature type="compositionally biased region" description="Polar residues" evidence="1">
    <location>
        <begin position="2005"/>
        <end position="2015"/>
    </location>
</feature>
<dbReference type="STRING" id="283909.R7TXJ7"/>
<accession>R7TXJ7</accession>
<name>R7TXJ7_CAPTE</name>
<dbReference type="EnsemblMetazoa" id="CapteT206219">
    <property type="protein sequence ID" value="CapteP206219"/>
    <property type="gene ID" value="CapteG206219"/>
</dbReference>
<dbReference type="GO" id="GO:1904158">
    <property type="term" value="P:axonemal central apparatus assembly"/>
    <property type="evidence" value="ECO:0007669"/>
    <property type="project" value="TreeGrafter"/>
</dbReference>
<feature type="compositionally biased region" description="Low complexity" evidence="1">
    <location>
        <begin position="917"/>
        <end position="933"/>
    </location>
</feature>
<organism evidence="2">
    <name type="scientific">Capitella teleta</name>
    <name type="common">Polychaete worm</name>
    <dbReference type="NCBI Taxonomy" id="283909"/>
    <lineage>
        <taxon>Eukaryota</taxon>
        <taxon>Metazoa</taxon>
        <taxon>Spiralia</taxon>
        <taxon>Lophotrochozoa</taxon>
        <taxon>Annelida</taxon>
        <taxon>Polychaeta</taxon>
        <taxon>Sedentaria</taxon>
        <taxon>Scolecida</taxon>
        <taxon>Capitellidae</taxon>
        <taxon>Capitella</taxon>
    </lineage>
</organism>
<evidence type="ECO:0000313" key="2">
    <source>
        <dbReference type="EMBL" id="ELT96171.1"/>
    </source>
</evidence>
<dbReference type="EMBL" id="KB308892">
    <property type="protein sequence ID" value="ELT96171.1"/>
    <property type="molecule type" value="Genomic_DNA"/>
</dbReference>
<feature type="compositionally biased region" description="Basic and acidic residues" evidence="1">
    <location>
        <begin position="193"/>
        <end position="220"/>
    </location>
</feature>
<feature type="region of interest" description="Disordered" evidence="1">
    <location>
        <begin position="1826"/>
        <end position="1849"/>
    </location>
</feature>
<reference evidence="4" key="1">
    <citation type="submission" date="2012-12" db="EMBL/GenBank/DDBJ databases">
        <authorList>
            <person name="Hellsten U."/>
            <person name="Grimwood J."/>
            <person name="Chapman J.A."/>
            <person name="Shapiro H."/>
            <person name="Aerts A."/>
            <person name="Otillar R.P."/>
            <person name="Terry A.Y."/>
            <person name="Boore J.L."/>
            <person name="Simakov O."/>
            <person name="Marletaz F."/>
            <person name="Cho S.-J."/>
            <person name="Edsinger-Gonzales E."/>
            <person name="Havlak P."/>
            <person name="Kuo D.-H."/>
            <person name="Larsson T."/>
            <person name="Lv J."/>
            <person name="Arendt D."/>
            <person name="Savage R."/>
            <person name="Osoegawa K."/>
            <person name="de Jong P."/>
            <person name="Lindberg D.R."/>
            <person name="Seaver E.C."/>
            <person name="Weisblat D.A."/>
            <person name="Putnam N.H."/>
            <person name="Grigoriev I.V."/>
            <person name="Rokhsar D.S."/>
        </authorList>
    </citation>
    <scope>NUCLEOTIDE SEQUENCE</scope>
    <source>
        <strain evidence="4">I ESC-2004</strain>
    </source>
</reference>
<dbReference type="GO" id="GO:0003351">
    <property type="term" value="P:epithelial cilium movement involved in extracellular fluid movement"/>
    <property type="evidence" value="ECO:0007669"/>
    <property type="project" value="TreeGrafter"/>
</dbReference>
<dbReference type="Proteomes" id="UP000014760">
    <property type="component" value="Unassembled WGS sequence"/>
</dbReference>
<keyword evidence="4" id="KW-1185">Reference proteome</keyword>
<reference evidence="3" key="3">
    <citation type="submission" date="2015-06" db="UniProtKB">
        <authorList>
            <consortium name="EnsemblMetazoa"/>
        </authorList>
    </citation>
    <scope>IDENTIFICATION</scope>
</reference>
<dbReference type="GO" id="GO:1990716">
    <property type="term" value="C:axonemal central apparatus"/>
    <property type="evidence" value="ECO:0007669"/>
    <property type="project" value="TreeGrafter"/>
</dbReference>
<dbReference type="PANTHER" id="PTHR21963">
    <property type="entry name" value="PF6"/>
    <property type="match status" value="1"/>
</dbReference>
<feature type="compositionally biased region" description="Polar residues" evidence="1">
    <location>
        <begin position="1337"/>
        <end position="1346"/>
    </location>
</feature>
<gene>
    <name evidence="2" type="ORF">CAPTEDRAFT_206219</name>
</gene>
<dbReference type="Pfam" id="PF14874">
    <property type="entry name" value="PapD-like"/>
    <property type="match status" value="1"/>
</dbReference>
<dbReference type="EMBL" id="AMQN01011471">
    <property type="status" value="NOT_ANNOTATED_CDS"/>
    <property type="molecule type" value="Genomic_DNA"/>
</dbReference>
<evidence type="ECO:0000313" key="3">
    <source>
        <dbReference type="EnsemblMetazoa" id="CapteP206219"/>
    </source>
</evidence>
<feature type="region of interest" description="Disordered" evidence="1">
    <location>
        <begin position="1176"/>
        <end position="1239"/>
    </location>
</feature>
<feature type="compositionally biased region" description="Basic and acidic residues" evidence="1">
    <location>
        <begin position="1199"/>
        <end position="1221"/>
    </location>
</feature>